<feature type="region of interest" description="Disordered" evidence="9">
    <location>
        <begin position="1"/>
        <end position="30"/>
    </location>
</feature>
<evidence type="ECO:0000313" key="13">
    <source>
        <dbReference type="Proteomes" id="UP000277858"/>
    </source>
</evidence>
<dbReference type="RefSeq" id="WP_084149470.1">
    <property type="nucleotide sequence ID" value="NZ_LR134473.1"/>
</dbReference>
<dbReference type="GO" id="GO:0005829">
    <property type="term" value="C:cytosol"/>
    <property type="evidence" value="ECO:0007669"/>
    <property type="project" value="TreeGrafter"/>
</dbReference>
<dbReference type="InterPro" id="IPR006311">
    <property type="entry name" value="TAT_signal"/>
</dbReference>
<dbReference type="NCBIfam" id="TIGR01413">
    <property type="entry name" value="Dyp_perox_fam"/>
    <property type="match status" value="1"/>
</dbReference>
<dbReference type="GO" id="GO:0020037">
    <property type="term" value="F:heme binding"/>
    <property type="evidence" value="ECO:0007669"/>
    <property type="project" value="InterPro"/>
</dbReference>
<reference evidence="12 13" key="1">
    <citation type="submission" date="2018-12" db="EMBL/GenBank/DDBJ databases">
        <authorList>
            <consortium name="Pathogen Informatics"/>
        </authorList>
    </citation>
    <scope>NUCLEOTIDE SEQUENCE [LARGE SCALE GENOMIC DNA]</scope>
    <source>
        <strain evidence="12 13">NCTC13652</strain>
    </source>
</reference>
<dbReference type="InterPro" id="IPR006314">
    <property type="entry name" value="Dyp_peroxidase"/>
</dbReference>
<feature type="compositionally biased region" description="Basic and acidic residues" evidence="9">
    <location>
        <begin position="1"/>
        <end position="10"/>
    </location>
</feature>
<dbReference type="EC" id="1.11.1.-" evidence="12"/>
<keyword evidence="4" id="KW-0479">Metal-binding</keyword>
<dbReference type="AlphaFoldDB" id="A0A448NZ50"/>
<dbReference type="SUPFAM" id="SSF54909">
    <property type="entry name" value="Dimeric alpha+beta barrel"/>
    <property type="match status" value="1"/>
</dbReference>
<keyword evidence="7" id="KW-0408">Iron</keyword>
<evidence type="ECO:0000259" key="10">
    <source>
        <dbReference type="Pfam" id="PF04261"/>
    </source>
</evidence>
<evidence type="ECO:0000259" key="11">
    <source>
        <dbReference type="Pfam" id="PF20628"/>
    </source>
</evidence>
<comment type="similarity">
    <text evidence="8">Belongs to the DyP-type peroxidase family.</text>
</comment>
<evidence type="ECO:0000256" key="2">
    <source>
        <dbReference type="ARBA" id="ARBA00022559"/>
    </source>
</evidence>
<dbReference type="PROSITE" id="PS51318">
    <property type="entry name" value="TAT"/>
    <property type="match status" value="1"/>
</dbReference>
<dbReference type="STRING" id="1122997.GCA_000425285_02306"/>
<evidence type="ECO:0000256" key="8">
    <source>
        <dbReference type="ARBA" id="ARBA00025737"/>
    </source>
</evidence>
<evidence type="ECO:0000256" key="5">
    <source>
        <dbReference type="ARBA" id="ARBA00022729"/>
    </source>
</evidence>
<dbReference type="EMBL" id="LR134473">
    <property type="protein sequence ID" value="VEI03223.1"/>
    <property type="molecule type" value="Genomic_DNA"/>
</dbReference>
<protein>
    <submittedName>
        <fullName evidence="12">Probable deferrochelatase/peroxidase EfeN</fullName>
        <ecNumber evidence="12">1.11.1.-</ecNumber>
    </submittedName>
</protein>
<dbReference type="Proteomes" id="UP000277858">
    <property type="component" value="Chromosome"/>
</dbReference>
<gene>
    <name evidence="12" type="primary">efeN</name>
    <name evidence="12" type="ORF">NCTC13652_01423</name>
</gene>
<keyword evidence="13" id="KW-1185">Reference proteome</keyword>
<dbReference type="PANTHER" id="PTHR30521">
    <property type="entry name" value="DEFERROCHELATASE/PEROXIDASE"/>
    <property type="match status" value="1"/>
</dbReference>
<evidence type="ECO:0000256" key="9">
    <source>
        <dbReference type="SAM" id="MobiDB-lite"/>
    </source>
</evidence>
<evidence type="ECO:0000256" key="3">
    <source>
        <dbReference type="ARBA" id="ARBA00022617"/>
    </source>
</evidence>
<evidence type="ECO:0000256" key="6">
    <source>
        <dbReference type="ARBA" id="ARBA00023002"/>
    </source>
</evidence>
<dbReference type="PANTHER" id="PTHR30521:SF4">
    <property type="entry name" value="DEFERROCHELATASE"/>
    <property type="match status" value="1"/>
</dbReference>
<keyword evidence="5" id="KW-0732">Signal</keyword>
<dbReference type="Pfam" id="PF20628">
    <property type="entry name" value="Dyp_perox_C"/>
    <property type="match status" value="1"/>
</dbReference>
<comment type="cofactor">
    <cofactor evidence="1">
        <name>heme b</name>
        <dbReference type="ChEBI" id="CHEBI:60344"/>
    </cofactor>
</comment>
<proteinExistence type="inferred from homology"/>
<dbReference type="InterPro" id="IPR011008">
    <property type="entry name" value="Dimeric_a/b-barrel"/>
</dbReference>
<keyword evidence="2 12" id="KW-0575">Peroxidase</keyword>
<dbReference type="GO" id="GO:0046872">
    <property type="term" value="F:metal ion binding"/>
    <property type="evidence" value="ECO:0007669"/>
    <property type="project" value="UniProtKB-KW"/>
</dbReference>
<keyword evidence="3" id="KW-0349">Heme</keyword>
<dbReference type="InterPro" id="IPR048327">
    <property type="entry name" value="Dyp_perox_N"/>
</dbReference>
<accession>A0A448NZ50</accession>
<organism evidence="12 13">
    <name type="scientific">Acidipropionibacterium jensenii</name>
    <dbReference type="NCBI Taxonomy" id="1749"/>
    <lineage>
        <taxon>Bacteria</taxon>
        <taxon>Bacillati</taxon>
        <taxon>Actinomycetota</taxon>
        <taxon>Actinomycetes</taxon>
        <taxon>Propionibacteriales</taxon>
        <taxon>Propionibacteriaceae</taxon>
        <taxon>Acidipropionibacterium</taxon>
    </lineage>
</organism>
<dbReference type="InterPro" id="IPR048328">
    <property type="entry name" value="Dyp_perox_C"/>
</dbReference>
<keyword evidence="6 12" id="KW-0560">Oxidoreductase</keyword>
<dbReference type="Pfam" id="PF04261">
    <property type="entry name" value="Dyp_perox_N"/>
    <property type="match status" value="1"/>
</dbReference>
<dbReference type="PROSITE" id="PS51404">
    <property type="entry name" value="DYP_PEROXIDASE"/>
    <property type="match status" value="1"/>
</dbReference>
<dbReference type="GO" id="GO:0004601">
    <property type="term" value="F:peroxidase activity"/>
    <property type="evidence" value="ECO:0007669"/>
    <property type="project" value="UniProtKB-KW"/>
</dbReference>
<evidence type="ECO:0000256" key="4">
    <source>
        <dbReference type="ARBA" id="ARBA00022723"/>
    </source>
</evidence>
<name>A0A448NZ50_9ACTN</name>
<feature type="domain" description="Dyp-type peroxidase C-terminal" evidence="11">
    <location>
        <begin position="257"/>
        <end position="447"/>
    </location>
</feature>
<evidence type="ECO:0000256" key="1">
    <source>
        <dbReference type="ARBA" id="ARBA00001970"/>
    </source>
</evidence>
<dbReference type="OrthoDB" id="9781066at2"/>
<evidence type="ECO:0000256" key="7">
    <source>
        <dbReference type="ARBA" id="ARBA00023004"/>
    </source>
</evidence>
<sequence>MTENQDRDAGRPTSAGGETSPGGSRGDAGHSVSRRAMLAGTGGAAAAFGLGGLALGHHLGGSDSGGYSAGSGHPTETSYPFRGVHQSGILTPAQDSMFTAAFDMRDVDVRLVRSLLRDWSTAAEQMMAGELVGGQPLANRQAAPTDTGDAWDYPPSGLTITFGVGRGLFVDEKGRDRFGLKSRMPKILAEGMPRFANEALQSGQSDGDLLIQACADDSQVAVHAIRNLTRIAFGRAVMRWTQVGYGRTSSTSKDQQTPRNLFGFKDGTNNLKAEAPAEQLDEHLWVQHGDDQGDWMAGGTYFVARRIRMFLEIWDRLRLAEQEDTIGRDKMFGAPQSVASPSSARQEFTAVDLSAQQGGVPMVAADAHVAIVSPEQNKGRRMLRRGYNYTDGIDSLGRLNAGLFFIAFVRDPRTNFYPILMRMTTSDALTEYLQHQASALFAIPPGVGRPSRGSPRSCSKVWWPDRCTFHSGNWGFWRVGAGMGGSASERFTPTPGSDD</sequence>
<feature type="domain" description="Dyp-type peroxidase N-terminal" evidence="10">
    <location>
        <begin position="86"/>
        <end position="245"/>
    </location>
</feature>
<evidence type="ECO:0000313" key="12">
    <source>
        <dbReference type="EMBL" id="VEI03223.1"/>
    </source>
</evidence>